<dbReference type="PROSITE" id="PS51293">
    <property type="entry name" value="SANT"/>
    <property type="match status" value="1"/>
</dbReference>
<dbReference type="InterPro" id="IPR001005">
    <property type="entry name" value="SANT/Myb"/>
</dbReference>
<sequence length="703" mass="78080">MASDGEDFEEQGSAIPEEEAEAKSSTAPPKRKRGRPSLGGTSTDRMQRQIEKAIAKFRGWPARDIIINNEGYGAILQALKKEYNLKYNEGAFSEAEVDIIRRQVKLFMKRNRMTEEHLKRILYGANTKANKGPMKELILMAATALNGARPYPAVREFIQRQYREGAYQGRWTKEELVQLKASIEKHGNRWAQIAEEVGRAGEDCRKKYELISMGEKRASGNFITGKWSDEDAQKLIDTVDRVAEEMGIEGEIPSYSQTKVVALWDTVAKQADIRRDATQCRNKYFAMANRQAGIRRRRAYNMGTNWNPEDRLILVDRITAQLRHSWNQESDINWEKLSDDTWNWPAGELLKRWEFIKEKYLTRKLRIPNSFVGQLELIRRRVLRHKEKYVRRKEKEQQRLIAEKKQQKKEARAAARAAAANDEEQAADDSDRERTPPSAQPQTNQTNDKGKGKATEPAQVLGKRLRTNSSDEGTSSDSDENLATALARKASRQPPKAPARSYADSDSDSDSDSGKRPRLSGVPLSLSRPAAASRSRSVSKGGSDSSSDSDSDTSTDSEPAMTSQEVRRVAAKRSEASTSKANAKTSSARKTPRSGSGSGSGSSSGSSSGAGKKSSSDSSSSEDDSSSSDDDSSSSSGESSDSSSSSDSSDSDSDDDEDEEQKRKGKGKGREMEMERGKGKQRAVGLPYDLIDSDEEDRAMRDD</sequence>
<evidence type="ECO:0000256" key="1">
    <source>
        <dbReference type="ARBA" id="ARBA00004123"/>
    </source>
</evidence>
<organism evidence="5 6">
    <name type="scientific">Tilletia indica</name>
    <dbReference type="NCBI Taxonomy" id="43049"/>
    <lineage>
        <taxon>Eukaryota</taxon>
        <taxon>Fungi</taxon>
        <taxon>Dikarya</taxon>
        <taxon>Basidiomycota</taxon>
        <taxon>Ustilaginomycotina</taxon>
        <taxon>Exobasidiomycetes</taxon>
        <taxon>Tilletiales</taxon>
        <taxon>Tilletiaceae</taxon>
        <taxon>Tilletia</taxon>
    </lineage>
</organism>
<dbReference type="InterPro" id="IPR051651">
    <property type="entry name" value="DMTF1_DNA-bind_reg"/>
</dbReference>
<feature type="compositionally biased region" description="Low complexity" evidence="4">
    <location>
        <begin position="633"/>
        <end position="648"/>
    </location>
</feature>
<dbReference type="PANTHER" id="PTHR46380:SF2">
    <property type="entry name" value="CYCLIN-D-BINDING MYB-LIKE TRANSCRIPTION FACTOR 1"/>
    <property type="match status" value="1"/>
</dbReference>
<proteinExistence type="predicted"/>
<dbReference type="Pfam" id="PF00249">
    <property type="entry name" value="Myb_DNA-binding"/>
    <property type="match status" value="1"/>
</dbReference>
<evidence type="ECO:0000256" key="3">
    <source>
        <dbReference type="ARBA" id="ARBA00023242"/>
    </source>
</evidence>
<evidence type="ECO:0000256" key="4">
    <source>
        <dbReference type="SAM" id="MobiDB-lite"/>
    </source>
</evidence>
<keyword evidence="6" id="KW-1185">Reference proteome</keyword>
<feature type="compositionally biased region" description="Basic and acidic residues" evidence="4">
    <location>
        <begin position="393"/>
        <end position="413"/>
    </location>
</feature>
<evidence type="ECO:0000256" key="2">
    <source>
        <dbReference type="ARBA" id="ARBA00023125"/>
    </source>
</evidence>
<feature type="compositionally biased region" description="Low complexity" evidence="4">
    <location>
        <begin position="576"/>
        <end position="589"/>
    </location>
</feature>
<dbReference type="EMBL" id="LWDF02000020">
    <property type="protein sequence ID" value="KAE8260040.1"/>
    <property type="molecule type" value="Genomic_DNA"/>
</dbReference>
<feature type="compositionally biased region" description="Basic and acidic residues" evidence="4">
    <location>
        <begin position="565"/>
        <end position="575"/>
    </location>
</feature>
<keyword evidence="2" id="KW-0238">DNA-binding</keyword>
<feature type="compositionally biased region" description="Low complexity" evidence="4">
    <location>
        <begin position="467"/>
        <end position="476"/>
    </location>
</feature>
<gene>
    <name evidence="5" type="ORF">A4X13_0g616</name>
</gene>
<dbReference type="InterPro" id="IPR017930">
    <property type="entry name" value="Myb_dom"/>
</dbReference>
<feature type="compositionally biased region" description="Acidic residues" evidence="4">
    <location>
        <begin position="649"/>
        <end position="659"/>
    </location>
</feature>
<dbReference type="AlphaFoldDB" id="A0A177TXE8"/>
<dbReference type="PROSITE" id="PS50090">
    <property type="entry name" value="MYB_LIKE"/>
    <property type="match status" value="2"/>
</dbReference>
<dbReference type="PANTHER" id="PTHR46380">
    <property type="entry name" value="CYCLIN-D-BINDING MYB-LIKE TRANSCRIPTION FACTOR 1"/>
    <property type="match status" value="1"/>
</dbReference>
<comment type="caution">
    <text evidence="5">The sequence shown here is derived from an EMBL/GenBank/DDBJ whole genome shotgun (WGS) entry which is preliminary data.</text>
</comment>
<feature type="compositionally biased region" description="Basic and acidic residues" evidence="4">
    <location>
        <begin position="668"/>
        <end position="678"/>
    </location>
</feature>
<feature type="region of interest" description="Disordered" evidence="4">
    <location>
        <begin position="393"/>
        <end position="703"/>
    </location>
</feature>
<dbReference type="GO" id="GO:0005634">
    <property type="term" value="C:nucleus"/>
    <property type="evidence" value="ECO:0007669"/>
    <property type="project" value="UniProtKB-SubCell"/>
</dbReference>
<dbReference type="InterPro" id="IPR009057">
    <property type="entry name" value="Homeodomain-like_sf"/>
</dbReference>
<feature type="compositionally biased region" description="Acidic residues" evidence="4">
    <location>
        <begin position="620"/>
        <end position="632"/>
    </location>
</feature>
<dbReference type="SMART" id="SM00717">
    <property type="entry name" value="SANT"/>
    <property type="match status" value="3"/>
</dbReference>
<feature type="compositionally biased region" description="Acidic residues" evidence="4">
    <location>
        <begin position="1"/>
        <end position="20"/>
    </location>
</feature>
<feature type="compositionally biased region" description="Low complexity" evidence="4">
    <location>
        <begin position="603"/>
        <end position="619"/>
    </location>
</feature>
<dbReference type="Gene3D" id="1.10.10.60">
    <property type="entry name" value="Homeodomain-like"/>
    <property type="match status" value="1"/>
</dbReference>
<feature type="region of interest" description="Disordered" evidence="4">
    <location>
        <begin position="1"/>
        <end position="45"/>
    </location>
</feature>
<evidence type="ECO:0008006" key="7">
    <source>
        <dbReference type="Google" id="ProtNLM"/>
    </source>
</evidence>
<reference evidence="5" key="2">
    <citation type="journal article" date="2019" name="IMA Fungus">
        <title>Genome sequencing and comparison of five Tilletia species to identify candidate genes for the detection of regulated species infecting wheat.</title>
        <authorList>
            <person name="Nguyen H.D.T."/>
            <person name="Sultana T."/>
            <person name="Kesanakurti P."/>
            <person name="Hambleton S."/>
        </authorList>
    </citation>
    <scope>NUCLEOTIDE SEQUENCE</scope>
    <source>
        <strain evidence="5">DAOMC 236416</strain>
    </source>
</reference>
<dbReference type="GO" id="GO:0000976">
    <property type="term" value="F:transcription cis-regulatory region binding"/>
    <property type="evidence" value="ECO:0007669"/>
    <property type="project" value="TreeGrafter"/>
</dbReference>
<dbReference type="GO" id="GO:0003700">
    <property type="term" value="F:DNA-binding transcription factor activity"/>
    <property type="evidence" value="ECO:0007669"/>
    <property type="project" value="TreeGrafter"/>
</dbReference>
<dbReference type="SUPFAM" id="SSF46689">
    <property type="entry name" value="Homeodomain-like"/>
    <property type="match status" value="1"/>
</dbReference>
<dbReference type="Proteomes" id="UP000077521">
    <property type="component" value="Unassembled WGS sequence"/>
</dbReference>
<accession>A0A177TXE8</accession>
<comment type="subcellular location">
    <subcellularLocation>
        <location evidence="1">Nucleus</location>
    </subcellularLocation>
</comment>
<reference evidence="5" key="1">
    <citation type="submission" date="2016-04" db="EMBL/GenBank/DDBJ databases">
        <authorList>
            <person name="Nguyen H.D."/>
            <person name="Samba Siva P."/>
            <person name="Cullis J."/>
            <person name="Levesque C.A."/>
            <person name="Hambleton S."/>
        </authorList>
    </citation>
    <scope>NUCLEOTIDE SEQUENCE</scope>
    <source>
        <strain evidence="5">DAOMC 236416</strain>
    </source>
</reference>
<dbReference type="InterPro" id="IPR017884">
    <property type="entry name" value="SANT_dom"/>
</dbReference>
<evidence type="ECO:0000313" key="5">
    <source>
        <dbReference type="EMBL" id="KAE8260040.1"/>
    </source>
</evidence>
<keyword evidence="3" id="KW-0539">Nucleus</keyword>
<evidence type="ECO:0000313" key="6">
    <source>
        <dbReference type="Proteomes" id="UP000077521"/>
    </source>
</evidence>
<dbReference type="CDD" id="cd00167">
    <property type="entry name" value="SANT"/>
    <property type="match status" value="1"/>
</dbReference>
<name>A0A177TXE8_9BASI</name>
<protein>
    <recommendedName>
        <fullName evidence="7">Myb-like domain-containing protein</fullName>
    </recommendedName>
</protein>
<dbReference type="PROSITE" id="PS51294">
    <property type="entry name" value="HTH_MYB"/>
    <property type="match status" value="1"/>
</dbReference>
<feature type="compositionally biased region" description="Low complexity" evidence="4">
    <location>
        <begin position="522"/>
        <end position="546"/>
    </location>
</feature>